<dbReference type="PANTHER" id="PTHR43004:SF19">
    <property type="entry name" value="BINDING MONOOXYGENASE, PUTATIVE (JCVI)-RELATED"/>
    <property type="match status" value="1"/>
</dbReference>
<evidence type="ECO:0000313" key="7">
    <source>
        <dbReference type="Proteomes" id="UP000807025"/>
    </source>
</evidence>
<evidence type="ECO:0000256" key="4">
    <source>
        <dbReference type="ARBA" id="ARBA00023002"/>
    </source>
</evidence>
<comment type="caution">
    <text evidence="6">The sequence shown here is derived from an EMBL/GenBank/DDBJ whole genome shotgun (WGS) entry which is preliminary data.</text>
</comment>
<keyword evidence="7" id="KW-1185">Reference proteome</keyword>
<dbReference type="PANTHER" id="PTHR43004">
    <property type="entry name" value="TRK SYSTEM POTASSIUM UPTAKE PROTEIN"/>
    <property type="match status" value="1"/>
</dbReference>
<feature type="domain" description="FAD-binding" evidence="5">
    <location>
        <begin position="14"/>
        <end position="343"/>
    </location>
</feature>
<comment type="cofactor">
    <cofactor evidence="1">
        <name>FAD</name>
        <dbReference type="ChEBI" id="CHEBI:57692"/>
    </cofactor>
</comment>
<organism evidence="6 7">
    <name type="scientific">Pleurotus eryngii</name>
    <name type="common">Boletus of the steppes</name>
    <dbReference type="NCBI Taxonomy" id="5323"/>
    <lineage>
        <taxon>Eukaryota</taxon>
        <taxon>Fungi</taxon>
        <taxon>Dikarya</taxon>
        <taxon>Basidiomycota</taxon>
        <taxon>Agaricomycotina</taxon>
        <taxon>Agaricomycetes</taxon>
        <taxon>Agaricomycetidae</taxon>
        <taxon>Agaricales</taxon>
        <taxon>Pleurotineae</taxon>
        <taxon>Pleurotaceae</taxon>
        <taxon>Pleurotus</taxon>
    </lineage>
</organism>
<dbReference type="InterPro" id="IPR002938">
    <property type="entry name" value="FAD-bd"/>
</dbReference>
<dbReference type="InterPro" id="IPR050641">
    <property type="entry name" value="RIFMO-like"/>
</dbReference>
<reference evidence="6" key="1">
    <citation type="submission" date="2020-11" db="EMBL/GenBank/DDBJ databases">
        <authorList>
            <consortium name="DOE Joint Genome Institute"/>
            <person name="Ahrendt S."/>
            <person name="Riley R."/>
            <person name="Andreopoulos W."/>
            <person name="Labutti K."/>
            <person name="Pangilinan J."/>
            <person name="Ruiz-Duenas F.J."/>
            <person name="Barrasa J.M."/>
            <person name="Sanchez-Garcia M."/>
            <person name="Camarero S."/>
            <person name="Miyauchi S."/>
            <person name="Serrano A."/>
            <person name="Linde D."/>
            <person name="Babiker R."/>
            <person name="Drula E."/>
            <person name="Ayuso-Fernandez I."/>
            <person name="Pacheco R."/>
            <person name="Padilla G."/>
            <person name="Ferreira P."/>
            <person name="Barriuso J."/>
            <person name="Kellner H."/>
            <person name="Castanera R."/>
            <person name="Alfaro M."/>
            <person name="Ramirez L."/>
            <person name="Pisabarro A.G."/>
            <person name="Kuo A."/>
            <person name="Tritt A."/>
            <person name="Lipzen A."/>
            <person name="He G."/>
            <person name="Yan M."/>
            <person name="Ng V."/>
            <person name="Cullen D."/>
            <person name="Martin F."/>
            <person name="Rosso M.-N."/>
            <person name="Henrissat B."/>
            <person name="Hibbett D."/>
            <person name="Martinez A.T."/>
            <person name="Grigoriev I.V."/>
        </authorList>
    </citation>
    <scope>NUCLEOTIDE SEQUENCE</scope>
    <source>
        <strain evidence="6">ATCC 90797</strain>
    </source>
</reference>
<dbReference type="AlphaFoldDB" id="A0A9P5ZZS0"/>
<dbReference type="Pfam" id="PF01494">
    <property type="entry name" value="FAD_binding_3"/>
    <property type="match status" value="1"/>
</dbReference>
<accession>A0A9P5ZZS0</accession>
<dbReference type="Gene3D" id="3.30.70.2450">
    <property type="match status" value="1"/>
</dbReference>
<dbReference type="SUPFAM" id="SSF51905">
    <property type="entry name" value="FAD/NAD(P)-binding domain"/>
    <property type="match status" value="1"/>
</dbReference>
<dbReference type="GO" id="GO:0016709">
    <property type="term" value="F:oxidoreductase activity, acting on paired donors, with incorporation or reduction of molecular oxygen, NAD(P)H as one donor, and incorporation of one atom of oxygen"/>
    <property type="evidence" value="ECO:0007669"/>
    <property type="project" value="UniProtKB-ARBA"/>
</dbReference>
<keyword evidence="3" id="KW-0274">FAD</keyword>
<dbReference type="Proteomes" id="UP000807025">
    <property type="component" value="Unassembled WGS sequence"/>
</dbReference>
<evidence type="ECO:0000256" key="1">
    <source>
        <dbReference type="ARBA" id="ARBA00001974"/>
    </source>
</evidence>
<dbReference type="OrthoDB" id="2690153at2759"/>
<gene>
    <name evidence="6" type="ORF">BDN71DRAFT_1505209</name>
</gene>
<dbReference type="GO" id="GO:0071949">
    <property type="term" value="F:FAD binding"/>
    <property type="evidence" value="ECO:0007669"/>
    <property type="project" value="InterPro"/>
</dbReference>
<evidence type="ECO:0000256" key="2">
    <source>
        <dbReference type="ARBA" id="ARBA00022630"/>
    </source>
</evidence>
<dbReference type="PRINTS" id="PR00420">
    <property type="entry name" value="RNGMNOXGNASE"/>
</dbReference>
<evidence type="ECO:0000259" key="5">
    <source>
        <dbReference type="Pfam" id="PF01494"/>
    </source>
</evidence>
<dbReference type="EMBL" id="MU154547">
    <property type="protein sequence ID" value="KAF9496969.1"/>
    <property type="molecule type" value="Genomic_DNA"/>
</dbReference>
<name>A0A9P5ZZS0_PLEER</name>
<proteinExistence type="predicted"/>
<dbReference type="Gene3D" id="3.50.50.60">
    <property type="entry name" value="FAD/NAD(P)-binding domain"/>
    <property type="match status" value="1"/>
</dbReference>
<sequence>MSMTVALIPNIPYVGAGPTELILAISLALNGINVRVIEKDPVHKPRSLEMHDFLGTASDILSSDSQVPQMVAYPIGSTGSDQDHKRAQRRSRTTRAVFLGQDKQVEILTAHFQKLGGPAERGVELVSFEQSSDNVIAILRHPGGEEATEEKAIFDYLVGADVAQNQTRKQLGLSFLGEARKARQMTIGDTYIRGSLSQNALHMWNDMSSSFLSLRPVGEIPGLFFLFTLAYEENLRLMSDHEELVGYLRKMAGLPDLDCVKSTLLTAYTPDIRMVNPFRKGRVFIAEAHVHSPAGGQGSNSGAQDAFNLGWELALVVKGLAKPRLLDSYDAERLPVIAEMLQLTSALHDKAYEGGLNERVWNRGSHLDQLGVNYRGTPFVVDEIEGRPPSTDNCYDSRPSGVLMVGDRAPDASSLVSIREVLSSDRRFDLFSATRRTILVFTGQQGNPEASLVVRLLKAYPPGLFKSVGVLPSDSSTSLDVGSRRQG</sequence>
<keyword evidence="2" id="KW-0285">Flavoprotein</keyword>
<protein>
    <recommendedName>
        <fullName evidence="5">FAD-binding domain-containing protein</fullName>
    </recommendedName>
</protein>
<evidence type="ECO:0000313" key="6">
    <source>
        <dbReference type="EMBL" id="KAF9496969.1"/>
    </source>
</evidence>
<evidence type="ECO:0000256" key="3">
    <source>
        <dbReference type="ARBA" id="ARBA00022827"/>
    </source>
</evidence>
<dbReference type="InterPro" id="IPR036188">
    <property type="entry name" value="FAD/NAD-bd_sf"/>
</dbReference>
<keyword evidence="4" id="KW-0560">Oxidoreductase</keyword>